<accession>A0A0K9FF35</accession>
<dbReference type="PANTHER" id="PTHR43077:SF5">
    <property type="entry name" value="PHAGE INFECTION PROTEIN"/>
    <property type="match status" value="1"/>
</dbReference>
<evidence type="ECO:0000313" key="8">
    <source>
        <dbReference type="Proteomes" id="UP000037326"/>
    </source>
</evidence>
<dbReference type="EMBL" id="LFXJ01000005">
    <property type="protein sequence ID" value="KMY32823.1"/>
    <property type="molecule type" value="Genomic_DNA"/>
</dbReference>
<evidence type="ECO:0000256" key="5">
    <source>
        <dbReference type="SAM" id="Phobius"/>
    </source>
</evidence>
<feature type="transmembrane region" description="Helical" evidence="5">
    <location>
        <begin position="201"/>
        <end position="223"/>
    </location>
</feature>
<evidence type="ECO:0000259" key="6">
    <source>
        <dbReference type="Pfam" id="PF12698"/>
    </source>
</evidence>
<feature type="transmembrane region" description="Helical" evidence="5">
    <location>
        <begin position="14"/>
        <end position="35"/>
    </location>
</feature>
<dbReference type="InterPro" id="IPR051328">
    <property type="entry name" value="T7SS_ABC-Transporter"/>
</dbReference>
<keyword evidence="2 5" id="KW-0812">Transmembrane</keyword>
<dbReference type="OrthoDB" id="2208410at2"/>
<feature type="transmembrane region" description="Helical" evidence="5">
    <location>
        <begin position="335"/>
        <end position="354"/>
    </location>
</feature>
<reference evidence="8" key="1">
    <citation type="submission" date="2015-07" db="EMBL/GenBank/DDBJ databases">
        <authorList>
            <consortium name="Consortium for Microbial Forensics and Genomics (microFORGE)"/>
            <person name="Knight B.M."/>
            <person name="Roberts D.P."/>
            <person name="Lin D."/>
            <person name="Hari K."/>
            <person name="Fletcher J."/>
            <person name="Melcher U."/>
            <person name="Blagden T."/>
            <person name="Winegar R.A."/>
        </authorList>
    </citation>
    <scope>NUCLEOTIDE SEQUENCE [LARGE SCALE GENOMIC DNA]</scope>
    <source>
        <strain evidence="8">DSM 23493</strain>
    </source>
</reference>
<dbReference type="Proteomes" id="UP000037326">
    <property type="component" value="Unassembled WGS sequence"/>
</dbReference>
<evidence type="ECO:0000256" key="3">
    <source>
        <dbReference type="ARBA" id="ARBA00022989"/>
    </source>
</evidence>
<comment type="caution">
    <text evidence="7">The sequence shown here is derived from an EMBL/GenBank/DDBJ whole genome shotgun (WGS) entry which is preliminary data.</text>
</comment>
<keyword evidence="4 5" id="KW-0472">Membrane</keyword>
<protein>
    <recommendedName>
        <fullName evidence="6">ABC-2 type transporter transmembrane domain-containing protein</fullName>
    </recommendedName>
</protein>
<dbReference type="AlphaFoldDB" id="A0A0K9FF35"/>
<dbReference type="Gene3D" id="3.40.1710.10">
    <property type="entry name" value="abc type-2 transporter like domain"/>
    <property type="match status" value="1"/>
</dbReference>
<dbReference type="RefSeq" id="WP_049666390.1">
    <property type="nucleotide sequence ID" value="NZ_LFXJ01000005.1"/>
</dbReference>
<dbReference type="PANTHER" id="PTHR43077">
    <property type="entry name" value="TRANSPORT PERMEASE YVFS-RELATED"/>
    <property type="match status" value="1"/>
</dbReference>
<gene>
    <name evidence="7" type="ORF">ACZ11_12100</name>
</gene>
<evidence type="ECO:0000256" key="2">
    <source>
        <dbReference type="ARBA" id="ARBA00022692"/>
    </source>
</evidence>
<evidence type="ECO:0000256" key="1">
    <source>
        <dbReference type="ARBA" id="ARBA00004141"/>
    </source>
</evidence>
<evidence type="ECO:0000256" key="4">
    <source>
        <dbReference type="ARBA" id="ARBA00023136"/>
    </source>
</evidence>
<name>A0A0K9FF35_9BACI</name>
<dbReference type="PATRIC" id="fig|582475.4.peg.2045"/>
<comment type="subcellular location">
    <subcellularLocation>
        <location evidence="1">Membrane</location>
        <topology evidence="1">Multi-pass membrane protein</topology>
    </subcellularLocation>
</comment>
<feature type="transmembrane region" description="Helical" evidence="5">
    <location>
        <begin position="279"/>
        <end position="299"/>
    </location>
</feature>
<dbReference type="GeneID" id="96598974"/>
<sequence length="402" mass="44360">MKGLQALFKIRETYIGIVITIAFQVIFFSVWMTAYDGVNDRTGNLKIGLISEDTEMGQQIVNEIKGKLPFTIENYTSLNKAEQALNQRDILMIIHIPSDFTSQLQAGKEAEIIYSINQANASIAKNMMDGVAKQVTEEINHKIYPIQQGKTIEAFSQKFSQLPMEQNTAQQINEAVATMIMSVKDHTIGSTIIKTNNVEEFAANFVPLMVIISSFVGAMVMIMQHQQAAQIVQDKVSKWQLFLARQLINIGVAFALPLLTIGLMHLFNISSQVNFLTVYLFQALIFWAFLCLAQAFIIIFGNLGMIFNICALSIQLVTSGALVPQAMLSNFYNKLAALLPATYGADGYFTIIFGGSTDNLMSNCSSLGIIIAVTLAISAMVVALRRTKVKSESEHISPATVQ</sequence>
<feature type="domain" description="ABC-2 type transporter transmembrane" evidence="6">
    <location>
        <begin position="17"/>
        <end position="379"/>
    </location>
</feature>
<dbReference type="GO" id="GO:0016020">
    <property type="term" value="C:membrane"/>
    <property type="evidence" value="ECO:0007669"/>
    <property type="project" value="UniProtKB-SubCell"/>
</dbReference>
<keyword evidence="3 5" id="KW-1133">Transmembrane helix</keyword>
<feature type="transmembrane region" description="Helical" evidence="5">
    <location>
        <begin position="360"/>
        <end position="384"/>
    </location>
</feature>
<proteinExistence type="predicted"/>
<dbReference type="GO" id="GO:0140359">
    <property type="term" value="F:ABC-type transporter activity"/>
    <property type="evidence" value="ECO:0007669"/>
    <property type="project" value="InterPro"/>
</dbReference>
<feature type="transmembrane region" description="Helical" evidence="5">
    <location>
        <begin position="243"/>
        <end position="267"/>
    </location>
</feature>
<evidence type="ECO:0000313" key="7">
    <source>
        <dbReference type="EMBL" id="KMY32823.1"/>
    </source>
</evidence>
<dbReference type="InterPro" id="IPR013525">
    <property type="entry name" value="ABC2_TM"/>
</dbReference>
<dbReference type="Pfam" id="PF12698">
    <property type="entry name" value="ABC2_membrane_3"/>
    <property type="match status" value="1"/>
</dbReference>
<organism evidence="7 8">
    <name type="scientific">Lysinibacillus xylanilyticus</name>
    <dbReference type="NCBI Taxonomy" id="582475"/>
    <lineage>
        <taxon>Bacteria</taxon>
        <taxon>Bacillati</taxon>
        <taxon>Bacillota</taxon>
        <taxon>Bacilli</taxon>
        <taxon>Bacillales</taxon>
        <taxon>Bacillaceae</taxon>
        <taxon>Lysinibacillus</taxon>
    </lineage>
</organism>